<reference evidence="9 10" key="1">
    <citation type="submission" date="2015-01" db="EMBL/GenBank/DDBJ databases">
        <title>Lactococcus lactis subsp.lactis JCM 5805 whole genome shotgun sequence.</title>
        <authorList>
            <person name="Fujii T."/>
            <person name="Tomita Y."/>
            <person name="Ikushima S."/>
            <person name="Fujiwara D."/>
        </authorList>
    </citation>
    <scope>NUCLEOTIDE SEQUENCE [LARGE SCALE GENOMIC DNA]</scope>
    <source>
        <strain evidence="9 10">JCM 5805</strain>
    </source>
</reference>
<comment type="caution">
    <text evidence="9">The sequence shown here is derived from an EMBL/GenBank/DDBJ whole genome shotgun (WGS) entry which is preliminary data.</text>
</comment>
<feature type="domain" description="HTH marR-type" evidence="8">
    <location>
        <begin position="12"/>
        <end position="146"/>
    </location>
</feature>
<comment type="subcellular location">
    <subcellularLocation>
        <location evidence="1">Cytoplasm</location>
    </subcellularLocation>
</comment>
<evidence type="ECO:0000259" key="8">
    <source>
        <dbReference type="PROSITE" id="PS50995"/>
    </source>
</evidence>
<protein>
    <recommendedName>
        <fullName evidence="6">HTH-type transcriptional regulator SarZ</fullName>
    </recommendedName>
    <alternativeName>
        <fullName evidence="7">Staphylococcal accessory regulator Z</fullName>
    </alternativeName>
</protein>
<evidence type="ECO:0000313" key="10">
    <source>
        <dbReference type="Proteomes" id="UP000031847"/>
    </source>
</evidence>
<evidence type="ECO:0000256" key="7">
    <source>
        <dbReference type="ARBA" id="ARBA00047207"/>
    </source>
</evidence>
<dbReference type="PRINTS" id="PR00598">
    <property type="entry name" value="HTHMARR"/>
</dbReference>
<keyword evidence="4" id="KW-0804">Transcription</keyword>
<evidence type="ECO:0000256" key="5">
    <source>
        <dbReference type="ARBA" id="ARBA00046337"/>
    </source>
</evidence>
<accession>A0A0B8QIK8</accession>
<comment type="similarity">
    <text evidence="5">Belongs to the SarZ family.</text>
</comment>
<dbReference type="EMBL" id="BBSI01000017">
    <property type="protein sequence ID" value="GAM79580.1"/>
    <property type="molecule type" value="Genomic_DNA"/>
</dbReference>
<evidence type="ECO:0000256" key="3">
    <source>
        <dbReference type="ARBA" id="ARBA00023125"/>
    </source>
</evidence>
<proteinExistence type="inferred from homology"/>
<dbReference type="Gene3D" id="1.10.10.10">
    <property type="entry name" value="Winged helix-like DNA-binding domain superfamily/Winged helix DNA-binding domain"/>
    <property type="match status" value="1"/>
</dbReference>
<dbReference type="Proteomes" id="UP000031847">
    <property type="component" value="Unassembled WGS sequence"/>
</dbReference>
<sequence>MMGENMTDNILSKELCFQLYIASKEIIKKYNSYLNRYSLTYTGFIAMLAIENEMTINKLGDELSLDSGTLSPLLKRLEAKGYIIRKRSDKDERSVELFLTDKGAQVKKELPSISLEIGDSLVSCNENINYDLLLSQLLTLNKSLKTEI</sequence>
<gene>
    <name evidence="9" type="ORF">JCM5805K_0689</name>
</gene>
<dbReference type="PROSITE" id="PS50995">
    <property type="entry name" value="HTH_MARR_2"/>
    <property type="match status" value="1"/>
</dbReference>
<keyword evidence="3" id="KW-0238">DNA-binding</keyword>
<evidence type="ECO:0000256" key="2">
    <source>
        <dbReference type="ARBA" id="ARBA00023015"/>
    </source>
</evidence>
<keyword evidence="2" id="KW-0805">Transcription regulation</keyword>
<evidence type="ECO:0000256" key="1">
    <source>
        <dbReference type="ARBA" id="ARBA00004496"/>
    </source>
</evidence>
<dbReference type="InterPro" id="IPR036390">
    <property type="entry name" value="WH_DNA-bd_sf"/>
</dbReference>
<dbReference type="InterPro" id="IPR055166">
    <property type="entry name" value="Transc_reg_Sar_Rot_HTH"/>
</dbReference>
<dbReference type="AlphaFoldDB" id="A0A0B8QIK8"/>
<name>A0A0B8QIK8_LACLL</name>
<dbReference type="GO" id="GO:0003677">
    <property type="term" value="F:DNA binding"/>
    <property type="evidence" value="ECO:0007669"/>
    <property type="project" value="UniProtKB-KW"/>
</dbReference>
<dbReference type="InterPro" id="IPR000835">
    <property type="entry name" value="HTH_MarR-typ"/>
</dbReference>
<dbReference type="PANTHER" id="PTHR42756:SF1">
    <property type="entry name" value="TRANSCRIPTIONAL REPRESSOR OF EMRAB OPERON"/>
    <property type="match status" value="1"/>
</dbReference>
<organism evidence="9 10">
    <name type="scientific">Lactococcus lactis subsp. lactis</name>
    <name type="common">Streptococcus lactis</name>
    <dbReference type="NCBI Taxonomy" id="1360"/>
    <lineage>
        <taxon>Bacteria</taxon>
        <taxon>Bacillati</taxon>
        <taxon>Bacillota</taxon>
        <taxon>Bacilli</taxon>
        <taxon>Lactobacillales</taxon>
        <taxon>Streptococcaceae</taxon>
        <taxon>Lactococcus</taxon>
    </lineage>
</organism>
<dbReference type="SMART" id="SM00347">
    <property type="entry name" value="HTH_MARR"/>
    <property type="match status" value="1"/>
</dbReference>
<dbReference type="GO" id="GO:0005737">
    <property type="term" value="C:cytoplasm"/>
    <property type="evidence" value="ECO:0007669"/>
    <property type="project" value="UniProtKB-SubCell"/>
</dbReference>
<dbReference type="PANTHER" id="PTHR42756">
    <property type="entry name" value="TRANSCRIPTIONAL REGULATOR, MARR"/>
    <property type="match status" value="1"/>
</dbReference>
<evidence type="ECO:0000256" key="4">
    <source>
        <dbReference type="ARBA" id="ARBA00023163"/>
    </source>
</evidence>
<evidence type="ECO:0000256" key="6">
    <source>
        <dbReference type="ARBA" id="ARBA00047188"/>
    </source>
</evidence>
<dbReference type="SUPFAM" id="SSF46785">
    <property type="entry name" value="Winged helix' DNA-binding domain"/>
    <property type="match status" value="1"/>
</dbReference>
<dbReference type="Pfam" id="PF22381">
    <property type="entry name" value="Staph_reg_Sar_Rot"/>
    <property type="match status" value="1"/>
</dbReference>
<dbReference type="InterPro" id="IPR036388">
    <property type="entry name" value="WH-like_DNA-bd_sf"/>
</dbReference>
<dbReference type="GO" id="GO:0003700">
    <property type="term" value="F:DNA-binding transcription factor activity"/>
    <property type="evidence" value="ECO:0007669"/>
    <property type="project" value="InterPro"/>
</dbReference>
<evidence type="ECO:0000313" key="9">
    <source>
        <dbReference type="EMBL" id="GAM79580.1"/>
    </source>
</evidence>